<evidence type="ECO:0000313" key="14">
    <source>
        <dbReference type="EMBL" id="GAE25279.1"/>
    </source>
</evidence>
<dbReference type="RefSeq" id="WP_034743444.1">
    <property type="nucleotide sequence ID" value="NZ_BAUT01000008.1"/>
</dbReference>
<dbReference type="InterPro" id="IPR013497">
    <property type="entry name" value="Topo_IA_cen"/>
</dbReference>
<dbReference type="PANTHER" id="PTHR11390">
    <property type="entry name" value="PROKARYOTIC DNA TOPOISOMERASE"/>
    <property type="match status" value="1"/>
</dbReference>
<dbReference type="PROSITE" id="PS50880">
    <property type="entry name" value="TOPRIM"/>
    <property type="match status" value="1"/>
</dbReference>
<dbReference type="SMART" id="SM00493">
    <property type="entry name" value="TOPRIM"/>
    <property type="match status" value="1"/>
</dbReference>
<dbReference type="GO" id="GO:0006265">
    <property type="term" value="P:DNA topological change"/>
    <property type="evidence" value="ECO:0007669"/>
    <property type="project" value="InterPro"/>
</dbReference>
<keyword evidence="6" id="KW-0238">DNA-binding</keyword>
<dbReference type="InterPro" id="IPR023405">
    <property type="entry name" value="Topo_IA_core_domain"/>
</dbReference>
<dbReference type="InterPro" id="IPR013824">
    <property type="entry name" value="Topo_IA_cen_sub1"/>
</dbReference>
<feature type="domain" description="Topo IA-type catalytic" evidence="13">
    <location>
        <begin position="157"/>
        <end position="597"/>
    </location>
</feature>
<dbReference type="EMBL" id="BAUT01000008">
    <property type="protein sequence ID" value="GAE25279.1"/>
    <property type="molecule type" value="Genomic_DNA"/>
</dbReference>
<evidence type="ECO:0000256" key="7">
    <source>
        <dbReference type="ARBA" id="ARBA00023235"/>
    </source>
</evidence>
<dbReference type="GO" id="GO:0043597">
    <property type="term" value="C:cytoplasmic replication fork"/>
    <property type="evidence" value="ECO:0007669"/>
    <property type="project" value="TreeGrafter"/>
</dbReference>
<dbReference type="InterPro" id="IPR025589">
    <property type="entry name" value="Toprim_C_rpt"/>
</dbReference>
<dbReference type="Pfam" id="PF01131">
    <property type="entry name" value="Topoisom_bac"/>
    <property type="match status" value="1"/>
</dbReference>
<feature type="domain" description="Toprim" evidence="12">
    <location>
        <begin position="1"/>
        <end position="140"/>
    </location>
</feature>
<evidence type="ECO:0000256" key="2">
    <source>
        <dbReference type="ARBA" id="ARBA00009446"/>
    </source>
</evidence>
<dbReference type="Gene3D" id="1.10.290.10">
    <property type="entry name" value="Topoisomerase I, domain 4"/>
    <property type="match status" value="1"/>
</dbReference>
<dbReference type="GO" id="GO:0003677">
    <property type="term" value="F:DNA binding"/>
    <property type="evidence" value="ECO:0007669"/>
    <property type="project" value="UniProtKB-KW"/>
</dbReference>
<protein>
    <recommendedName>
        <fullName evidence="3">DNA topoisomerase</fullName>
        <ecNumber evidence="3">5.6.2.1</ecNumber>
    </recommendedName>
    <alternativeName>
        <fullName evidence="11">Omega-protein</fullName>
    </alternativeName>
    <alternativeName>
        <fullName evidence="10">Relaxing enzyme</fullName>
    </alternativeName>
    <alternativeName>
        <fullName evidence="8">Swivelase</fullName>
    </alternativeName>
    <alternativeName>
        <fullName evidence="9">Untwisting enzyme</fullName>
    </alternativeName>
</protein>
<dbReference type="CDD" id="cd00186">
    <property type="entry name" value="TOP1Ac"/>
    <property type="match status" value="1"/>
</dbReference>
<dbReference type="SUPFAM" id="SSF56712">
    <property type="entry name" value="Prokaryotic type I DNA topoisomerase"/>
    <property type="match status" value="1"/>
</dbReference>
<evidence type="ECO:0000259" key="12">
    <source>
        <dbReference type="PROSITE" id="PS50880"/>
    </source>
</evidence>
<evidence type="ECO:0000256" key="11">
    <source>
        <dbReference type="ARBA" id="ARBA00032877"/>
    </source>
</evidence>
<dbReference type="InterPro" id="IPR006171">
    <property type="entry name" value="TOPRIM_dom"/>
</dbReference>
<dbReference type="InterPro" id="IPR013826">
    <property type="entry name" value="Topo_IA_cen_sub3"/>
</dbReference>
<dbReference type="NCBIfam" id="TIGR01056">
    <property type="entry name" value="topB"/>
    <property type="match status" value="1"/>
</dbReference>
<evidence type="ECO:0000256" key="3">
    <source>
        <dbReference type="ARBA" id="ARBA00012891"/>
    </source>
</evidence>
<dbReference type="CDD" id="cd03362">
    <property type="entry name" value="TOPRIM_TopoIA_TopoIII"/>
    <property type="match status" value="1"/>
</dbReference>
<dbReference type="AlphaFoldDB" id="W4Q1M6"/>
<keyword evidence="7 14" id="KW-0413">Isomerase</keyword>
<evidence type="ECO:0000256" key="8">
    <source>
        <dbReference type="ARBA" id="ARBA00030003"/>
    </source>
</evidence>
<keyword evidence="5" id="KW-0799">Topoisomerase</keyword>
<evidence type="ECO:0000256" key="5">
    <source>
        <dbReference type="ARBA" id="ARBA00023029"/>
    </source>
</evidence>
<dbReference type="GO" id="GO:0006310">
    <property type="term" value="P:DNA recombination"/>
    <property type="evidence" value="ECO:0007669"/>
    <property type="project" value="TreeGrafter"/>
</dbReference>
<keyword evidence="15" id="KW-1185">Reference proteome</keyword>
<dbReference type="InterPro" id="IPR003601">
    <property type="entry name" value="Topo_IA_2"/>
</dbReference>
<dbReference type="Pfam" id="PF13342">
    <property type="entry name" value="Toprim_Crpt"/>
    <property type="match status" value="1"/>
</dbReference>
<proteinExistence type="inferred from homology"/>
<dbReference type="InterPro" id="IPR005738">
    <property type="entry name" value="TopoIII"/>
</dbReference>
<dbReference type="EC" id="5.6.2.1" evidence="3"/>
<evidence type="ECO:0000256" key="1">
    <source>
        <dbReference type="ARBA" id="ARBA00000213"/>
    </source>
</evidence>
<dbReference type="PRINTS" id="PR00417">
    <property type="entry name" value="PRTPISMRASEI"/>
</dbReference>
<dbReference type="Pfam" id="PF01751">
    <property type="entry name" value="Toprim"/>
    <property type="match status" value="1"/>
</dbReference>
<accession>W4Q1M6</accession>
<dbReference type="InterPro" id="IPR000380">
    <property type="entry name" value="Topo_IA"/>
</dbReference>
<dbReference type="SMART" id="SM00437">
    <property type="entry name" value="TOP1Ac"/>
    <property type="match status" value="1"/>
</dbReference>
<evidence type="ECO:0000313" key="15">
    <source>
        <dbReference type="Proteomes" id="UP000018890"/>
    </source>
</evidence>
<dbReference type="Proteomes" id="UP000018890">
    <property type="component" value="Unassembled WGS sequence"/>
</dbReference>
<dbReference type="Gene3D" id="1.10.460.10">
    <property type="entry name" value="Topoisomerase I, domain 2"/>
    <property type="match status" value="1"/>
</dbReference>
<dbReference type="InterPro" id="IPR003602">
    <property type="entry name" value="Topo_IA_DNA-bd_dom"/>
</dbReference>
<dbReference type="SMART" id="SM00436">
    <property type="entry name" value="TOP1Bc"/>
    <property type="match status" value="1"/>
</dbReference>
<dbReference type="GO" id="GO:0006281">
    <property type="term" value="P:DNA repair"/>
    <property type="evidence" value="ECO:0007669"/>
    <property type="project" value="TreeGrafter"/>
</dbReference>
<evidence type="ECO:0000256" key="9">
    <source>
        <dbReference type="ARBA" id="ARBA00031985"/>
    </source>
</evidence>
<dbReference type="Gene3D" id="3.40.50.140">
    <property type="match status" value="1"/>
</dbReference>
<dbReference type="OrthoDB" id="9803554at2"/>
<evidence type="ECO:0000256" key="6">
    <source>
        <dbReference type="ARBA" id="ARBA00023125"/>
    </source>
</evidence>
<dbReference type="GO" id="GO:0046872">
    <property type="term" value="F:metal ion binding"/>
    <property type="evidence" value="ECO:0007669"/>
    <property type="project" value="UniProtKB-KW"/>
</dbReference>
<comment type="similarity">
    <text evidence="2">Belongs to the type IA topoisomerase family.</text>
</comment>
<name>W4Q1M6_9BACI</name>
<comment type="caution">
    <text evidence="14">The sequence shown here is derived from an EMBL/GenBank/DDBJ whole genome shotgun (WGS) entry which is preliminary data.</text>
</comment>
<dbReference type="NCBIfam" id="NF005829">
    <property type="entry name" value="PRK07726.1"/>
    <property type="match status" value="1"/>
</dbReference>
<dbReference type="InterPro" id="IPR013825">
    <property type="entry name" value="Topo_IA_cen_sub2"/>
</dbReference>
<dbReference type="PANTHER" id="PTHR11390:SF21">
    <property type="entry name" value="DNA TOPOISOMERASE 3-ALPHA"/>
    <property type="match status" value="1"/>
</dbReference>
<dbReference type="PROSITE" id="PS52039">
    <property type="entry name" value="TOPO_IA_2"/>
    <property type="match status" value="1"/>
</dbReference>
<keyword evidence="4" id="KW-0479">Metal-binding</keyword>
<sequence length="716" mass="80767">MKVIIAEKPDQGVKLAAPYPSVKKAGYIEIKQNAQFPNGAYVTWAIGHLCELVPPEKYDASWKKWKLDTLPMIPEAFKHQVTKGKGKQFQVIKSLISLSNVNEIIMAGDAGREGELIIRLIIEQCRIHKPLKRLWLSSLTKKAVEEGFRSLKNETETRPLYFEALSRSCADWLVGMNASRAYTLLLQKKGISDVFSTGRVQTPTLALIVKREKEIEAFVPEPFWEVRATFQVKEQTYSGIWHNDGETRLKTAELAQKVALFCEGKTMSVLDVKKEEKSLKPPFLFTLSSLQTSANQRYKYSPKKTLDLAQKLYVKGYISYPRTDSPFVTKGEAATFPTILKALAEKREYAQYFPLPVPSLIGNPRFVNDQKVSDHYAIIPTEQVPSFTKLTTDEKNVYDLIARSLLAAHEQDAITDTTRMETLVDQRATFQSKGRVVKQLGWKKIISSKQSKSEEELPNIEKGSSGLVIKVETKESITQPPKRYTEGQLINVMKMAGKQVTNAELEKVLMESQGLGTEATRAGIISVLKDRGYMIVTKNIVYPTEKGRLLIEALGSSLLTSAEMTAKWEQRLREIGKGVASPSAFMEQTRNLINHLIEEANTQASKWEFSEFDLSSMQGRTNKSKRKVSSVGKCPECGSTIIDKGTFYGCRQYQTNHCRFTISKVILGKKLRQKDVKALLKDGKTELIDGFVKGDTSFRAVLVWNKKEQKLSFQNE</sequence>
<organism evidence="14 15">
    <name type="scientific">Halalkalibacter wakoensis JCM 9140</name>
    <dbReference type="NCBI Taxonomy" id="1236970"/>
    <lineage>
        <taxon>Bacteria</taxon>
        <taxon>Bacillati</taxon>
        <taxon>Bacillota</taxon>
        <taxon>Bacilli</taxon>
        <taxon>Bacillales</taxon>
        <taxon>Bacillaceae</taxon>
        <taxon>Halalkalibacter</taxon>
    </lineage>
</organism>
<dbReference type="GO" id="GO:0003917">
    <property type="term" value="F:DNA topoisomerase type I (single strand cut, ATP-independent) activity"/>
    <property type="evidence" value="ECO:0007669"/>
    <property type="project" value="UniProtKB-EC"/>
</dbReference>
<dbReference type="STRING" id="1236970.JCM9140_1261"/>
<reference evidence="14" key="1">
    <citation type="journal article" date="2014" name="Genome Announc.">
        <title>Draft Genome Sequences of Three Alkaliphilic Bacillus Strains, Bacillus wakoensis JCM 9140T, Bacillus akibai JCM 9157T, and Bacillus hemicellulosilyticus JCM 9152T.</title>
        <authorList>
            <person name="Yuki M."/>
            <person name="Oshima K."/>
            <person name="Suda W."/>
            <person name="Oshida Y."/>
            <person name="Kitamura K."/>
            <person name="Iida T."/>
            <person name="Hattori M."/>
            <person name="Ohkuma M."/>
        </authorList>
    </citation>
    <scope>NUCLEOTIDE SEQUENCE [LARGE SCALE GENOMIC DNA]</scope>
    <source>
        <strain evidence="14">JCM 9140</strain>
    </source>
</reference>
<evidence type="ECO:0000256" key="10">
    <source>
        <dbReference type="ARBA" id="ARBA00032235"/>
    </source>
</evidence>
<dbReference type="InterPro" id="IPR034144">
    <property type="entry name" value="TOPRIM_TopoIII"/>
</dbReference>
<gene>
    <name evidence="14" type="ORF">JCM9140_1261</name>
</gene>
<evidence type="ECO:0000259" key="13">
    <source>
        <dbReference type="PROSITE" id="PS52039"/>
    </source>
</evidence>
<dbReference type="Gene3D" id="2.70.20.10">
    <property type="entry name" value="Topoisomerase I, domain 3"/>
    <property type="match status" value="1"/>
</dbReference>
<comment type="catalytic activity">
    <reaction evidence="1">
        <text>ATP-independent breakage of single-stranded DNA, followed by passage and rejoining.</text>
        <dbReference type="EC" id="5.6.2.1"/>
    </reaction>
</comment>
<evidence type="ECO:0000256" key="4">
    <source>
        <dbReference type="ARBA" id="ARBA00022723"/>
    </source>
</evidence>